<dbReference type="SUPFAM" id="SSF140959">
    <property type="entry name" value="Indolic compounds 2,3-dioxygenase-like"/>
    <property type="match status" value="1"/>
</dbReference>
<accession>A0ABV8QD15</accession>
<evidence type="ECO:0000313" key="1">
    <source>
        <dbReference type="EMBL" id="MFC4244869.1"/>
    </source>
</evidence>
<dbReference type="RefSeq" id="WP_390231114.1">
    <property type="nucleotide sequence ID" value="NZ_JBHSCN010000006.1"/>
</dbReference>
<dbReference type="EMBL" id="JBHSCN010000006">
    <property type="protein sequence ID" value="MFC4244869.1"/>
    <property type="molecule type" value="Genomic_DNA"/>
</dbReference>
<sequence length="259" mass="28769">MRPEFDIGKESPYDDYVRFSTALGAIPEPEPGDPPDNVLFQTIHLMTEFAWYNIHYELGNAADRLDLDDFAASASLVRRAQRWQRAALQALELLDSELSQEQFLQIREQLPAGGSGLDSPGFKNLRPMTNYLWARFEAASTRAGVDLERMAQADFGARSSEAGIAAVANELLELDKELISWQQFHVRLVWSKLGGHPAGRRHGSDGHGGSANARSLTGRPVQVLDGFTRRVSFPRLWALVDAVYDRVNSAPADDESDLT</sequence>
<reference evidence="2" key="1">
    <citation type="journal article" date="2019" name="Int. J. Syst. Evol. Microbiol.">
        <title>The Global Catalogue of Microorganisms (GCM) 10K type strain sequencing project: providing services to taxonomists for standard genome sequencing and annotation.</title>
        <authorList>
            <consortium name="The Broad Institute Genomics Platform"/>
            <consortium name="The Broad Institute Genome Sequencing Center for Infectious Disease"/>
            <person name="Wu L."/>
            <person name="Ma J."/>
        </authorList>
    </citation>
    <scope>NUCLEOTIDE SEQUENCE [LARGE SCALE GENOMIC DNA]</scope>
    <source>
        <strain evidence="2">CGMCC 1.10363</strain>
    </source>
</reference>
<evidence type="ECO:0008006" key="3">
    <source>
        <dbReference type="Google" id="ProtNLM"/>
    </source>
</evidence>
<keyword evidence="2" id="KW-1185">Reference proteome</keyword>
<dbReference type="Gene3D" id="1.20.58.480">
    <property type="match status" value="1"/>
</dbReference>
<name>A0ABV8QD15_9MICO</name>
<gene>
    <name evidence="1" type="ORF">ACFOYW_15960</name>
</gene>
<organism evidence="1 2">
    <name type="scientific">Gryllotalpicola reticulitermitis</name>
    <dbReference type="NCBI Taxonomy" id="1184153"/>
    <lineage>
        <taxon>Bacteria</taxon>
        <taxon>Bacillati</taxon>
        <taxon>Actinomycetota</taxon>
        <taxon>Actinomycetes</taxon>
        <taxon>Micrococcales</taxon>
        <taxon>Microbacteriaceae</taxon>
        <taxon>Gryllotalpicola</taxon>
    </lineage>
</organism>
<evidence type="ECO:0000313" key="2">
    <source>
        <dbReference type="Proteomes" id="UP001595900"/>
    </source>
</evidence>
<protein>
    <recommendedName>
        <fullName evidence="3">Tryptophan 2,3-dioxygenase</fullName>
    </recommendedName>
</protein>
<dbReference type="Proteomes" id="UP001595900">
    <property type="component" value="Unassembled WGS sequence"/>
</dbReference>
<dbReference type="InterPro" id="IPR037217">
    <property type="entry name" value="Trp/Indoleamine_2_3_dOase-like"/>
</dbReference>
<comment type="caution">
    <text evidence="1">The sequence shown here is derived from an EMBL/GenBank/DDBJ whole genome shotgun (WGS) entry which is preliminary data.</text>
</comment>
<proteinExistence type="predicted"/>